<dbReference type="AlphaFoldDB" id="A0AAD2HHA4"/>
<keyword evidence="2" id="KW-1185">Reference proteome</keyword>
<proteinExistence type="predicted"/>
<sequence length="91" mass="9771">MPHGPSASVSNVPPSEEKPHCLVPLASLEDSEKDTLQSTAHFHGIVRNNIGVFVVFNGNRTTLPRIPHPPPTSTRILHCTAAPGWTPAECT</sequence>
<comment type="caution">
    <text evidence="1">The sequence shown here is derived from an EMBL/GenBank/DDBJ whole genome shotgun (WGS) entry which is preliminary data.</text>
</comment>
<dbReference type="Proteomes" id="UP001295794">
    <property type="component" value="Unassembled WGS sequence"/>
</dbReference>
<gene>
    <name evidence="1" type="ORF">MYCIT1_LOCUS23962</name>
</gene>
<accession>A0AAD2HHA4</accession>
<evidence type="ECO:0000313" key="2">
    <source>
        <dbReference type="Proteomes" id="UP001295794"/>
    </source>
</evidence>
<organism evidence="1 2">
    <name type="scientific">Mycena citricolor</name>
    <dbReference type="NCBI Taxonomy" id="2018698"/>
    <lineage>
        <taxon>Eukaryota</taxon>
        <taxon>Fungi</taxon>
        <taxon>Dikarya</taxon>
        <taxon>Basidiomycota</taxon>
        <taxon>Agaricomycotina</taxon>
        <taxon>Agaricomycetes</taxon>
        <taxon>Agaricomycetidae</taxon>
        <taxon>Agaricales</taxon>
        <taxon>Marasmiineae</taxon>
        <taxon>Mycenaceae</taxon>
        <taxon>Mycena</taxon>
    </lineage>
</organism>
<dbReference type="EMBL" id="CAVNYO010000405">
    <property type="protein sequence ID" value="CAK5275886.1"/>
    <property type="molecule type" value="Genomic_DNA"/>
</dbReference>
<reference evidence="1" key="1">
    <citation type="submission" date="2023-11" db="EMBL/GenBank/DDBJ databases">
        <authorList>
            <person name="De Vega J J."/>
            <person name="De Vega J J."/>
        </authorList>
    </citation>
    <scope>NUCLEOTIDE SEQUENCE</scope>
</reference>
<evidence type="ECO:0000313" key="1">
    <source>
        <dbReference type="EMBL" id="CAK5275886.1"/>
    </source>
</evidence>
<name>A0AAD2HHA4_9AGAR</name>
<protein>
    <submittedName>
        <fullName evidence="1">Uncharacterized protein</fullName>
    </submittedName>
</protein>